<accession>A0AAV6TKP7</accession>
<evidence type="ECO:0000256" key="2">
    <source>
        <dbReference type="ARBA" id="ARBA00022692"/>
    </source>
</evidence>
<dbReference type="GO" id="GO:0019706">
    <property type="term" value="F:protein-cysteine S-palmitoyltransferase activity"/>
    <property type="evidence" value="ECO:0007669"/>
    <property type="project" value="UniProtKB-EC"/>
</dbReference>
<feature type="domain" description="Palmitoyltransferase DHHC" evidence="8">
    <location>
        <begin position="52"/>
        <end position="137"/>
    </location>
</feature>
<keyword evidence="2 7" id="KW-0812">Transmembrane</keyword>
<comment type="domain">
    <text evidence="7">The DHHC domain is required for palmitoyltransferase activity.</text>
</comment>
<dbReference type="InterPro" id="IPR001594">
    <property type="entry name" value="Palmitoyltrfase_DHHC"/>
</dbReference>
<protein>
    <recommendedName>
        <fullName evidence="7">Palmitoyltransferase</fullName>
        <ecNumber evidence="7">2.3.1.225</ecNumber>
    </recommendedName>
</protein>
<evidence type="ECO:0000256" key="7">
    <source>
        <dbReference type="RuleBase" id="RU079119"/>
    </source>
</evidence>
<evidence type="ECO:0000313" key="10">
    <source>
        <dbReference type="Proteomes" id="UP000827092"/>
    </source>
</evidence>
<dbReference type="Pfam" id="PF01529">
    <property type="entry name" value="DHHC"/>
    <property type="match status" value="1"/>
</dbReference>
<evidence type="ECO:0000313" key="9">
    <source>
        <dbReference type="EMBL" id="KAG8172203.1"/>
    </source>
</evidence>
<proteinExistence type="inferred from homology"/>
<keyword evidence="4 7" id="KW-0472">Membrane</keyword>
<feature type="transmembrane region" description="Helical" evidence="7">
    <location>
        <begin position="98"/>
        <end position="122"/>
    </location>
</feature>
<comment type="catalytic activity">
    <reaction evidence="6">
        <text>L-cysteinyl-[protein] + hexadecanoyl-CoA = S-hexadecanoyl-L-cysteinyl-[protein] + CoA</text>
        <dbReference type="Rhea" id="RHEA:36683"/>
        <dbReference type="Rhea" id="RHEA-COMP:10131"/>
        <dbReference type="Rhea" id="RHEA-COMP:11032"/>
        <dbReference type="ChEBI" id="CHEBI:29950"/>
        <dbReference type="ChEBI" id="CHEBI:57287"/>
        <dbReference type="ChEBI" id="CHEBI:57379"/>
        <dbReference type="ChEBI" id="CHEBI:74151"/>
        <dbReference type="EC" id="2.3.1.225"/>
    </reaction>
    <physiologicalReaction direction="left-to-right" evidence="6">
        <dbReference type="Rhea" id="RHEA:36684"/>
    </physiologicalReaction>
</comment>
<dbReference type="GO" id="GO:0016020">
    <property type="term" value="C:membrane"/>
    <property type="evidence" value="ECO:0007669"/>
    <property type="project" value="UniProtKB-SubCell"/>
</dbReference>
<sequence length="144" mass="16980">MSVHVSVQIVTACSLYLNDQSDKISVSSRRRQGDDFSTPLYKNIDINGITVRMKWCVTCQFYRPPRCSHCSVCNGCIETFDHHCPWINNCIGRRNYRYFFMFLVFLCVHMITIFSLSILYALNHRDQLQHRDTIVTYPFFMVFA</sequence>
<keyword evidence="7" id="KW-0808">Transferase</keyword>
<dbReference type="PANTHER" id="PTHR12349:SF2">
    <property type="entry name" value="PALMITOYLTRANSFERASE ZDHHC8"/>
    <property type="match status" value="1"/>
</dbReference>
<keyword evidence="10" id="KW-1185">Reference proteome</keyword>
<evidence type="ECO:0000256" key="5">
    <source>
        <dbReference type="ARBA" id="ARBA00023463"/>
    </source>
</evidence>
<evidence type="ECO:0000256" key="4">
    <source>
        <dbReference type="ARBA" id="ARBA00023136"/>
    </source>
</evidence>
<comment type="similarity">
    <text evidence="5">Belongs to the DHHC palmitoyltransferase family. ERF2/ZDHHC9 subfamily.</text>
</comment>
<gene>
    <name evidence="9" type="ORF">JTE90_019480</name>
</gene>
<dbReference type="PROSITE" id="PS50216">
    <property type="entry name" value="DHHC"/>
    <property type="match status" value="1"/>
</dbReference>
<keyword evidence="7" id="KW-0012">Acyltransferase</keyword>
<organism evidence="9 10">
    <name type="scientific">Oedothorax gibbosus</name>
    <dbReference type="NCBI Taxonomy" id="931172"/>
    <lineage>
        <taxon>Eukaryota</taxon>
        <taxon>Metazoa</taxon>
        <taxon>Ecdysozoa</taxon>
        <taxon>Arthropoda</taxon>
        <taxon>Chelicerata</taxon>
        <taxon>Arachnida</taxon>
        <taxon>Araneae</taxon>
        <taxon>Araneomorphae</taxon>
        <taxon>Entelegynae</taxon>
        <taxon>Araneoidea</taxon>
        <taxon>Linyphiidae</taxon>
        <taxon>Erigoninae</taxon>
        <taxon>Oedothorax</taxon>
    </lineage>
</organism>
<comment type="subcellular location">
    <subcellularLocation>
        <location evidence="1">Membrane</location>
        <topology evidence="1">Multi-pass membrane protein</topology>
    </subcellularLocation>
</comment>
<name>A0AAV6TKP7_9ARAC</name>
<dbReference type="PANTHER" id="PTHR12349">
    <property type="entry name" value="ANKYRIN REPEAT AND LEM DOMAIN-CONTAINING PROTEIN 2"/>
    <property type="match status" value="1"/>
</dbReference>
<dbReference type="EMBL" id="JAFNEN010002981">
    <property type="protein sequence ID" value="KAG8172203.1"/>
    <property type="molecule type" value="Genomic_DNA"/>
</dbReference>
<dbReference type="AlphaFoldDB" id="A0AAV6TKP7"/>
<evidence type="ECO:0000256" key="6">
    <source>
        <dbReference type="ARBA" id="ARBA00047790"/>
    </source>
</evidence>
<evidence type="ECO:0000256" key="1">
    <source>
        <dbReference type="ARBA" id="ARBA00004141"/>
    </source>
</evidence>
<keyword evidence="3 7" id="KW-1133">Transmembrane helix</keyword>
<evidence type="ECO:0000259" key="8">
    <source>
        <dbReference type="Pfam" id="PF01529"/>
    </source>
</evidence>
<dbReference type="Proteomes" id="UP000827092">
    <property type="component" value="Unassembled WGS sequence"/>
</dbReference>
<evidence type="ECO:0000256" key="3">
    <source>
        <dbReference type="ARBA" id="ARBA00022989"/>
    </source>
</evidence>
<comment type="caution">
    <text evidence="9">The sequence shown here is derived from an EMBL/GenBank/DDBJ whole genome shotgun (WGS) entry which is preliminary data.</text>
</comment>
<dbReference type="EC" id="2.3.1.225" evidence="7"/>
<reference evidence="9 10" key="1">
    <citation type="journal article" date="2022" name="Nat. Ecol. Evol.">
        <title>A masculinizing supergene underlies an exaggerated male reproductive morph in a spider.</title>
        <authorList>
            <person name="Hendrickx F."/>
            <person name="De Corte Z."/>
            <person name="Sonet G."/>
            <person name="Van Belleghem S.M."/>
            <person name="Kostlbacher S."/>
            <person name="Vangestel C."/>
        </authorList>
    </citation>
    <scope>NUCLEOTIDE SEQUENCE [LARGE SCALE GENOMIC DNA]</scope>
    <source>
        <strain evidence="9">W744_W776</strain>
    </source>
</reference>
<comment type="caution">
    <text evidence="7">Lacks conserved residue(s) required for the propagation of feature annotation.</text>
</comment>